<keyword evidence="3" id="KW-1185">Reference proteome</keyword>
<name>A0ABR3TEA3_9PEZI</name>
<dbReference type="EMBL" id="JAKEKT020000085">
    <property type="protein sequence ID" value="KAL1637696.1"/>
    <property type="molecule type" value="Genomic_DNA"/>
</dbReference>
<feature type="region of interest" description="Disordered" evidence="1">
    <location>
        <begin position="151"/>
        <end position="201"/>
    </location>
</feature>
<feature type="compositionally biased region" description="Low complexity" evidence="1">
    <location>
        <begin position="151"/>
        <end position="160"/>
    </location>
</feature>
<proteinExistence type="predicted"/>
<sequence length="224" mass="23315">MRTWVTLTGDARAVAAAFGDDGDGFEFDDDADGGGGGGGSGRLLSPPKRRRRGDDDALISQHLHDNTDNDASSPTARTAAWLLSQQEDVRLSTTTTPSSPENPFPSPNDNDNTTATAIQSFLSPSRRRSPGCYSAFAFAFVDEPLRSPTEELSALSLGSSSDEDDEGGLSSFAPPPSDGTTTMTTTNVTPGMGMGKRRRGGLKRSLAGRFAVVGEGEGGGLVAL</sequence>
<evidence type="ECO:0000256" key="1">
    <source>
        <dbReference type="SAM" id="MobiDB-lite"/>
    </source>
</evidence>
<evidence type="ECO:0000313" key="3">
    <source>
        <dbReference type="Proteomes" id="UP001521184"/>
    </source>
</evidence>
<feature type="region of interest" description="Disordered" evidence="1">
    <location>
        <begin position="19"/>
        <end position="76"/>
    </location>
</feature>
<organism evidence="2 3">
    <name type="scientific">Diplodia intermedia</name>
    <dbReference type="NCBI Taxonomy" id="856260"/>
    <lineage>
        <taxon>Eukaryota</taxon>
        <taxon>Fungi</taxon>
        <taxon>Dikarya</taxon>
        <taxon>Ascomycota</taxon>
        <taxon>Pezizomycotina</taxon>
        <taxon>Dothideomycetes</taxon>
        <taxon>Dothideomycetes incertae sedis</taxon>
        <taxon>Botryosphaeriales</taxon>
        <taxon>Botryosphaeriaceae</taxon>
        <taxon>Diplodia</taxon>
    </lineage>
</organism>
<gene>
    <name evidence="2" type="ORF">SLS58_009121</name>
</gene>
<feature type="region of interest" description="Disordered" evidence="1">
    <location>
        <begin position="90"/>
        <end position="115"/>
    </location>
</feature>
<dbReference type="Proteomes" id="UP001521184">
    <property type="component" value="Unassembled WGS sequence"/>
</dbReference>
<comment type="caution">
    <text evidence="2">The sequence shown here is derived from an EMBL/GenBank/DDBJ whole genome shotgun (WGS) entry which is preliminary data.</text>
</comment>
<protein>
    <submittedName>
        <fullName evidence="2">Uncharacterized protein</fullName>
    </submittedName>
</protein>
<reference evidence="2 3" key="1">
    <citation type="journal article" date="2023" name="Plant Dis.">
        <title>First Report of Diplodia intermedia Causing Canker and Dieback Diseases on Apple Trees in Canada.</title>
        <authorList>
            <person name="Ellouze W."/>
            <person name="Ilyukhin E."/>
            <person name="Sulman M."/>
            <person name="Ali S."/>
        </authorList>
    </citation>
    <scope>NUCLEOTIDE SEQUENCE [LARGE SCALE GENOMIC DNA]</scope>
    <source>
        <strain evidence="2 3">M45-28</strain>
    </source>
</reference>
<feature type="compositionally biased region" description="Acidic residues" evidence="1">
    <location>
        <begin position="20"/>
        <end position="32"/>
    </location>
</feature>
<accession>A0ABR3TEA3</accession>
<evidence type="ECO:0000313" key="2">
    <source>
        <dbReference type="EMBL" id="KAL1637696.1"/>
    </source>
</evidence>
<feature type="compositionally biased region" description="Low complexity" evidence="1">
    <location>
        <begin position="178"/>
        <end position="191"/>
    </location>
</feature>